<dbReference type="GO" id="GO:0000160">
    <property type="term" value="P:phosphorelay signal transduction system"/>
    <property type="evidence" value="ECO:0007669"/>
    <property type="project" value="UniProtKB-KW"/>
</dbReference>
<keyword evidence="3" id="KW-0418">Kinase</keyword>
<evidence type="ECO:0000256" key="1">
    <source>
        <dbReference type="ARBA" id="ARBA00000085"/>
    </source>
</evidence>
<dbReference type="Gene3D" id="3.30.565.10">
    <property type="entry name" value="Histidine kinase-like ATPase, C-terminal domain"/>
    <property type="match status" value="1"/>
</dbReference>
<dbReference type="SMART" id="SM00387">
    <property type="entry name" value="HATPase_c"/>
    <property type="match status" value="1"/>
</dbReference>
<keyword evidence="7" id="KW-1185">Reference proteome</keyword>
<evidence type="ECO:0000256" key="4">
    <source>
        <dbReference type="ARBA" id="ARBA00023012"/>
    </source>
</evidence>
<keyword evidence="3" id="KW-0808">Transferase</keyword>
<comment type="catalytic activity">
    <reaction evidence="1">
        <text>ATP + protein L-histidine = ADP + protein N-phospho-L-histidine.</text>
        <dbReference type="EC" id="2.7.13.3"/>
    </reaction>
</comment>
<sequence>MGSELNQVWTNLIDNAIDAIGGAGMIEIATACNQDYIQVQITDSGAGIAPEIQSRVFEPFFTTKSVGKGSGLGLDMVRRIVENGHHGAIAFESTPSKTQFTVCLPVSSN</sequence>
<gene>
    <name evidence="6" type="ORF">ICL16_34010</name>
</gene>
<accession>A0A8J6XJ37</accession>
<dbReference type="Pfam" id="PF02518">
    <property type="entry name" value="HATPase_c"/>
    <property type="match status" value="1"/>
</dbReference>
<dbReference type="EC" id="2.7.13.3" evidence="2"/>
<evidence type="ECO:0000256" key="3">
    <source>
        <dbReference type="ARBA" id="ARBA00022777"/>
    </source>
</evidence>
<name>A0A8J6XJ37_9CYAN</name>
<dbReference type="PROSITE" id="PS50109">
    <property type="entry name" value="HIS_KIN"/>
    <property type="match status" value="1"/>
</dbReference>
<evidence type="ECO:0000313" key="7">
    <source>
        <dbReference type="Proteomes" id="UP000629098"/>
    </source>
</evidence>
<proteinExistence type="predicted"/>
<evidence type="ECO:0000256" key="2">
    <source>
        <dbReference type="ARBA" id="ARBA00012438"/>
    </source>
</evidence>
<keyword evidence="4" id="KW-0902">Two-component regulatory system</keyword>
<dbReference type="PRINTS" id="PR00344">
    <property type="entry name" value="BCTRLSENSOR"/>
</dbReference>
<evidence type="ECO:0000259" key="5">
    <source>
        <dbReference type="PROSITE" id="PS50109"/>
    </source>
</evidence>
<dbReference type="SUPFAM" id="SSF55874">
    <property type="entry name" value="ATPase domain of HSP90 chaperone/DNA topoisomerase II/histidine kinase"/>
    <property type="match status" value="1"/>
</dbReference>
<organism evidence="6 7">
    <name type="scientific">Iningainema tapete BLCC-T55</name>
    <dbReference type="NCBI Taxonomy" id="2748662"/>
    <lineage>
        <taxon>Bacteria</taxon>
        <taxon>Bacillati</taxon>
        <taxon>Cyanobacteriota</taxon>
        <taxon>Cyanophyceae</taxon>
        <taxon>Nostocales</taxon>
        <taxon>Scytonemataceae</taxon>
        <taxon>Iningainema tapete</taxon>
    </lineage>
</organism>
<dbReference type="EMBL" id="JACXAE010000101">
    <property type="protein sequence ID" value="MBD2776934.1"/>
    <property type="molecule type" value="Genomic_DNA"/>
</dbReference>
<dbReference type="InterPro" id="IPR003594">
    <property type="entry name" value="HATPase_dom"/>
</dbReference>
<dbReference type="RefSeq" id="WP_190836007.1">
    <property type="nucleotide sequence ID" value="NZ_CAWPPI010000101.1"/>
</dbReference>
<dbReference type="PANTHER" id="PTHR43065">
    <property type="entry name" value="SENSOR HISTIDINE KINASE"/>
    <property type="match status" value="1"/>
</dbReference>
<evidence type="ECO:0000313" key="6">
    <source>
        <dbReference type="EMBL" id="MBD2776934.1"/>
    </source>
</evidence>
<reference evidence="6" key="1">
    <citation type="submission" date="2020-09" db="EMBL/GenBank/DDBJ databases">
        <title>Iningainema tapete sp. nov. (Scytonemataceae, Cyanobacteria) from greenhouses in central Florida (USA) produces two types of nodularin with biosynthetic potential for microcystin-LR and anabaenopeptins.</title>
        <authorList>
            <person name="Berthold D.E."/>
            <person name="Lefler F.W."/>
            <person name="Huang I.-S."/>
            <person name="Abdulla H."/>
            <person name="Zimba P.V."/>
            <person name="Laughinghouse H.D. IV."/>
        </authorList>
    </citation>
    <scope>NUCLEOTIDE SEQUENCE</scope>
    <source>
        <strain evidence="6">BLCCT55</strain>
    </source>
</reference>
<dbReference type="GO" id="GO:0004673">
    <property type="term" value="F:protein histidine kinase activity"/>
    <property type="evidence" value="ECO:0007669"/>
    <property type="project" value="UniProtKB-EC"/>
</dbReference>
<feature type="domain" description="Histidine kinase" evidence="5">
    <location>
        <begin position="1"/>
        <end position="108"/>
    </location>
</feature>
<dbReference type="InterPro" id="IPR004358">
    <property type="entry name" value="Sig_transdc_His_kin-like_C"/>
</dbReference>
<dbReference type="InterPro" id="IPR036890">
    <property type="entry name" value="HATPase_C_sf"/>
</dbReference>
<comment type="caution">
    <text evidence="6">The sequence shown here is derived from an EMBL/GenBank/DDBJ whole genome shotgun (WGS) entry which is preliminary data.</text>
</comment>
<dbReference type="PANTHER" id="PTHR43065:SF48">
    <property type="entry name" value="HISTIDINE KINASE"/>
    <property type="match status" value="1"/>
</dbReference>
<dbReference type="Proteomes" id="UP000629098">
    <property type="component" value="Unassembled WGS sequence"/>
</dbReference>
<protein>
    <recommendedName>
        <fullName evidence="2">histidine kinase</fullName>
        <ecNumber evidence="2">2.7.13.3</ecNumber>
    </recommendedName>
</protein>
<dbReference type="InterPro" id="IPR005467">
    <property type="entry name" value="His_kinase_dom"/>
</dbReference>
<dbReference type="AlphaFoldDB" id="A0A8J6XJ37"/>